<dbReference type="InterPro" id="IPR001119">
    <property type="entry name" value="SLH_dom"/>
</dbReference>
<name>A0A329LVD9_9BACL</name>
<dbReference type="PANTHER" id="PTHR45661:SF3">
    <property type="entry name" value="IG-LIKE DOMAIN-CONTAINING PROTEIN"/>
    <property type="match status" value="1"/>
</dbReference>
<dbReference type="RefSeq" id="WP_113036015.1">
    <property type="nucleotide sequence ID" value="NZ_QMFB01000039.1"/>
</dbReference>
<dbReference type="PANTHER" id="PTHR45661">
    <property type="entry name" value="SURFACE ANTIGEN"/>
    <property type="match status" value="1"/>
</dbReference>
<feature type="domain" description="SLH" evidence="3">
    <location>
        <begin position="1143"/>
        <end position="1206"/>
    </location>
</feature>
<evidence type="ECO:0000259" key="3">
    <source>
        <dbReference type="PROSITE" id="PS51272"/>
    </source>
</evidence>
<keyword evidence="2" id="KW-0732">Signal</keyword>
<evidence type="ECO:0000256" key="1">
    <source>
        <dbReference type="SAM" id="MobiDB-lite"/>
    </source>
</evidence>
<feature type="chain" id="PRO_5016413405" description="SLH domain-containing protein" evidence="2">
    <location>
        <begin position="33"/>
        <end position="1335"/>
    </location>
</feature>
<dbReference type="Gene3D" id="3.80.10.10">
    <property type="entry name" value="Ribonuclease Inhibitor"/>
    <property type="match status" value="3"/>
</dbReference>
<accession>A0A329LVD9</accession>
<reference evidence="4 5" key="1">
    <citation type="journal article" date="2009" name="Int. J. Syst. Evol. Microbiol.">
        <title>Paenibacillus contaminans sp. nov., isolated from a contaminated laboratory plate.</title>
        <authorList>
            <person name="Chou J.H."/>
            <person name="Lee J.H."/>
            <person name="Lin M.C."/>
            <person name="Chang P.S."/>
            <person name="Arun A.B."/>
            <person name="Young C.C."/>
            <person name="Chen W.M."/>
        </authorList>
    </citation>
    <scope>NUCLEOTIDE SEQUENCE [LARGE SCALE GENOMIC DNA]</scope>
    <source>
        <strain evidence="4 5">CKOBP-6</strain>
    </source>
</reference>
<dbReference type="PROSITE" id="PS51272">
    <property type="entry name" value="SLH"/>
    <property type="match status" value="3"/>
</dbReference>
<feature type="signal peptide" evidence="2">
    <location>
        <begin position="1"/>
        <end position="32"/>
    </location>
</feature>
<feature type="domain" description="SLH" evidence="3">
    <location>
        <begin position="1209"/>
        <end position="1268"/>
    </location>
</feature>
<protein>
    <recommendedName>
        <fullName evidence="3">SLH domain-containing protein</fullName>
    </recommendedName>
</protein>
<gene>
    <name evidence="4" type="ORF">DQG23_36730</name>
</gene>
<feature type="domain" description="SLH" evidence="3">
    <location>
        <begin position="1275"/>
        <end position="1335"/>
    </location>
</feature>
<proteinExistence type="predicted"/>
<dbReference type="Pfam" id="PF13306">
    <property type="entry name" value="LRR_5"/>
    <property type="match status" value="2"/>
</dbReference>
<feature type="region of interest" description="Disordered" evidence="1">
    <location>
        <begin position="886"/>
        <end position="911"/>
    </location>
</feature>
<comment type="caution">
    <text evidence="4">The sequence shown here is derived from an EMBL/GenBank/DDBJ whole genome shotgun (WGS) entry which is preliminary data.</text>
</comment>
<dbReference type="Proteomes" id="UP000250369">
    <property type="component" value="Unassembled WGS sequence"/>
</dbReference>
<dbReference type="InterPro" id="IPR053139">
    <property type="entry name" value="Surface_bspA-like"/>
</dbReference>
<dbReference type="SUPFAM" id="SSF52058">
    <property type="entry name" value="L domain-like"/>
    <property type="match status" value="1"/>
</dbReference>
<organism evidence="4 5">
    <name type="scientific">Paenibacillus contaminans</name>
    <dbReference type="NCBI Taxonomy" id="450362"/>
    <lineage>
        <taxon>Bacteria</taxon>
        <taxon>Bacillati</taxon>
        <taxon>Bacillota</taxon>
        <taxon>Bacilli</taxon>
        <taxon>Bacillales</taxon>
        <taxon>Paenibacillaceae</taxon>
        <taxon>Paenibacillus</taxon>
    </lineage>
</organism>
<feature type="compositionally biased region" description="Acidic residues" evidence="1">
    <location>
        <begin position="893"/>
        <end position="904"/>
    </location>
</feature>
<dbReference type="EMBL" id="QMFB01000039">
    <property type="protein sequence ID" value="RAV11116.1"/>
    <property type="molecule type" value="Genomic_DNA"/>
</dbReference>
<evidence type="ECO:0000313" key="5">
    <source>
        <dbReference type="Proteomes" id="UP000250369"/>
    </source>
</evidence>
<evidence type="ECO:0000313" key="4">
    <source>
        <dbReference type="EMBL" id="RAV11116.1"/>
    </source>
</evidence>
<dbReference type="OrthoDB" id="1723494at2"/>
<dbReference type="InterPro" id="IPR032675">
    <property type="entry name" value="LRR_dom_sf"/>
</dbReference>
<dbReference type="Pfam" id="PF00395">
    <property type="entry name" value="SLH"/>
    <property type="match status" value="3"/>
</dbReference>
<sequence length="1335" mass="141822">MYLLRKSCMLILAVSLMLSGILSMAPAPSAEAAVDGFEYEDIGGGKARVTSYTGAGGEVVIPDQLGGLDVTEIGESAFFRKSLTQVTIPNTVTSIGASAFRSNQLIEVSIPNGVTSIGASAFQQNRIEELTIPAGVTSISDEAFYLNQLSELVIPDHVTAIGARAFRENTLTELVIGDGVTTIGEEAFYHNQLTNLTIPDAVTTIGRQAFQENDLEQLTIGNGVTTIGIGAFHRNVLTELTIPGTVTTIGMEAFKENQLTELTLSSGLTTIEEGVFKNNQLTELTIPGTVTTIGREAFQVNQLTRLTIEPGVTSIVERAFANNQIDEMVLPNTLTSIGREAFAYNQLTELAIPASVTTFGEAAFLRNRLTRLTVPDAMTTIGKDMFKHNQLTEVHFPATVTEISESAFGYNALAELTIPGHIALIGRHAFANNPLTKLTIEDGVAKRIGYFAFSYGSLEELIIPASVTHVESGAFWSNRIAYVMFLHPNTDIAGNAFAINWDIAIYGEDPSTAKTLAENIGVPFMASSNAELANLELDIPGLTFDPNEREFRLWTNAASVVATAKSAVPFSEVKINGVTVSYGASAAPMVLDVGTETIVVDVTAPDASTAQYDVVLQVERTAPALELLASPAGATNGDVTVTADVYDADSGIESLKWAVGAQSAAFFAGGGSVFEEEFTVDRNGTYTVYARDRAGNETVETIAIANIHRVGPTVDVTANPSGPTNGDVTVTADVYDRGVGIASLRWADGMRAASFFAGGGGQEFTEEFTVGGNGTYSVYARDHTGNETVETIAIANIDRLAPTVQLTASPTGRTTGAVTVTAAAYGTGSGIVSLKWAAGTHAATFFVDGGTALTDRFTVSTNGTYTVYARDEAGNEAVETIAIANIVPPPGPDEPDEPSEEPASEPEPKTEVKLEGGVIVIRVGPRDIKEVKQEDGTIVEKVILPAEVEKQIPKLLELAERPLVRIVIDERASEVQLKLPAGALRDTLAVRSDVVFEARLNGSSFQLEVNVLDLECLATQFGTDVDGLVVNIVIRAVAGAELAALTQAAGEQGMKLLSDAIEFQLLVSGGGQELEVTDFGGVYMVKSIVLDEGLAERNVMAVLYDSERRTFTFVPTVAARLGDERSEMVMRMPHNSIYAVMEAEPIRFTDMSAHWAAPEVEYMASKRIVSGVSNTAYAPDRAITRAEFTALLVRALGLRVQPVASGDVFADVTASAWYASVVEAGVQAGLVRGMSESSFAPEEAVTREQMAVMLANSRAIATGETARSGAAASVLRRFVDAAELSPWAVDAMATAVAAGWIQGMGAYRLASADMATRAQAAVMLERLLREIGFVE</sequence>
<keyword evidence="5" id="KW-1185">Reference proteome</keyword>
<dbReference type="InterPro" id="IPR026906">
    <property type="entry name" value="LRR_5"/>
</dbReference>
<evidence type="ECO:0000256" key="2">
    <source>
        <dbReference type="SAM" id="SignalP"/>
    </source>
</evidence>